<dbReference type="AlphaFoldDB" id="A0A450VVN4"/>
<protein>
    <submittedName>
        <fullName evidence="3">Uncharacterized protein</fullName>
    </submittedName>
</protein>
<evidence type="ECO:0000313" key="1">
    <source>
        <dbReference type="EMBL" id="VFJ50461.1"/>
    </source>
</evidence>
<sequence length="273" mass="30849">MMKKWIVWTKDLEDFQKWSNRLDEFFLVITEGTPTCHSDDVAELPDHSVLVINGHHKEDLDDTLPDDSDWYANARLWAHLGGVTGKPEDSDWERFFGDIKKSSESLSRAFGLIGEKRGFSFQSDPKALIFDVAKQVSAALGKKEHAKSGKELLALLENAWGTAEKKSLTAFERRITEALFPLYVDLISPLEPVDLAAAWKAAESNLEFVLSRESVSEREEKRHSVADLIALLHKQATEDFQKHFKELSKIYSCHLDSDRKEDSSTPFAIGATP</sequence>
<evidence type="ECO:0000313" key="2">
    <source>
        <dbReference type="EMBL" id="VFJ51161.1"/>
    </source>
</evidence>
<evidence type="ECO:0000313" key="3">
    <source>
        <dbReference type="EMBL" id="VFK08844.1"/>
    </source>
</evidence>
<accession>A0A450VVN4</accession>
<organism evidence="3">
    <name type="scientific">Candidatus Kentrum sp. FM</name>
    <dbReference type="NCBI Taxonomy" id="2126340"/>
    <lineage>
        <taxon>Bacteria</taxon>
        <taxon>Pseudomonadati</taxon>
        <taxon>Pseudomonadota</taxon>
        <taxon>Gammaproteobacteria</taxon>
        <taxon>Candidatus Kentrum</taxon>
    </lineage>
</organism>
<proteinExistence type="predicted"/>
<gene>
    <name evidence="1" type="ORF">BECKFM1743A_GA0114220_100842</name>
    <name evidence="3" type="ORF">BECKFM1743B_GA0114221_100832</name>
    <name evidence="2" type="ORF">BECKFM1743C_GA0114222_100942</name>
</gene>
<dbReference type="EMBL" id="CAADFA010000094">
    <property type="protein sequence ID" value="VFJ51161.1"/>
    <property type="molecule type" value="Genomic_DNA"/>
</dbReference>
<dbReference type="EMBL" id="CAADEZ010000084">
    <property type="protein sequence ID" value="VFJ50461.1"/>
    <property type="molecule type" value="Genomic_DNA"/>
</dbReference>
<reference evidence="3" key="1">
    <citation type="submission" date="2019-02" db="EMBL/GenBank/DDBJ databases">
        <authorList>
            <person name="Gruber-Vodicka R. H."/>
            <person name="Seah K. B. B."/>
        </authorList>
    </citation>
    <scope>NUCLEOTIDE SEQUENCE</scope>
    <source>
        <strain evidence="1">BECK_BZ163</strain>
        <strain evidence="3">BECK_BZ164</strain>
        <strain evidence="2">BECK_BZ165</strain>
    </source>
</reference>
<name>A0A450VVN4_9GAMM</name>
<dbReference type="EMBL" id="CAADFL010000083">
    <property type="protein sequence ID" value="VFK08844.1"/>
    <property type="molecule type" value="Genomic_DNA"/>
</dbReference>